<comment type="caution">
    <text evidence="1">The sequence shown here is derived from an EMBL/GenBank/DDBJ whole genome shotgun (WGS) entry which is preliminary data.</text>
</comment>
<proteinExistence type="predicted"/>
<evidence type="ECO:0000313" key="2">
    <source>
        <dbReference type="Proteomes" id="UP001064048"/>
    </source>
</evidence>
<sequence length="823" mass="88478">MGVLGPVTSAAGIAGGGELGHPLSIRCLAYCSPQPSIACYHGPESDIKYYEARANVLPIRSLDTDSLGEYVCQAYNGVTKPASLPGEVVTPRTPPPDPIVEFPDVPIFTAPVRTEIRAEQTTLSAGAELNLPCEVDGHPEPDVYWSKDGVPLQSGDRIQATSARLTVSNVTVNDSGVYGCNASNGHSQHASTVQINVQAPVRTEIRAEQTTLSAGAELNLPCEVDGHPEPDVYWSKDGVPLQSGDRIQVTSARLTVSSVTVNDSGVYGCNASNGHSQHASTVQINVQAPVRTKIRAEQTTLSAGAELNLPCEVDGHPEPDVHWSKDGVPLQSGDRIQATSARLTVSNVTVNDSGVYGCNASNGHSQHASTVQINVQEELAAPVASPETQLSVSSAEGGLATLRCLLQSNASANITWRFGQITIDGTSGRYRLTSDGALEIVSLYRDDAGVYICIAENELGTAQQEIRLQVNGHGLKYQGDMIAKHSQILVERNVLLGPVTSAAGIAGESRVTVVGELGHPLSIRCLAYGYPQPSIAWYHGPRSDMVPYDSQEYEMRANVLLIRSLGIDTLGEYVCQVYNGVTKPASLTVEVWAYERGGERASPYLRPRGDVVVVTPRAPPPDLTLPTTQPIVEFPDVPIYTAPVRTEIRAEQTTLSAGAELNLPCEVDGHPEPDVHWSKDGVPLQSGDRIQATSARLTVSNVTVNDSGVYGCNASNGHSQHSSTVQINVQELYIPPQCKDNPIFANCALIVRTKYCNHKYYVAQIQQETLRPRWRALGGARRGGARGRAAASLAHRRLRHSQFTKPCHYNFLNELVLFHASTL</sequence>
<gene>
    <name evidence="1" type="ORF">MSG28_007116</name>
</gene>
<keyword evidence="2" id="KW-1185">Reference proteome</keyword>
<dbReference type="EMBL" id="CM046111">
    <property type="protein sequence ID" value="KAI8425355.1"/>
    <property type="molecule type" value="Genomic_DNA"/>
</dbReference>
<reference evidence="1 2" key="1">
    <citation type="journal article" date="2022" name="Genome Biol. Evol.">
        <title>The Spruce Budworm Genome: Reconstructing the Evolutionary History of Antifreeze Proteins.</title>
        <authorList>
            <person name="Beliveau C."/>
            <person name="Gagne P."/>
            <person name="Picq S."/>
            <person name="Vernygora O."/>
            <person name="Keeling C.I."/>
            <person name="Pinkney K."/>
            <person name="Doucet D."/>
            <person name="Wen F."/>
            <person name="Johnston J.S."/>
            <person name="Maaroufi H."/>
            <person name="Boyle B."/>
            <person name="Laroche J."/>
            <person name="Dewar K."/>
            <person name="Juretic N."/>
            <person name="Blackburn G."/>
            <person name="Nisole A."/>
            <person name="Brunet B."/>
            <person name="Brandao M."/>
            <person name="Lumley L."/>
            <person name="Duan J."/>
            <person name="Quan G."/>
            <person name="Lucarotti C.J."/>
            <person name="Roe A.D."/>
            <person name="Sperling F.A.H."/>
            <person name="Levesque R.C."/>
            <person name="Cusson M."/>
        </authorList>
    </citation>
    <scope>NUCLEOTIDE SEQUENCE [LARGE SCALE GENOMIC DNA]</scope>
    <source>
        <strain evidence="1">Glfc:IPQL:Cfum</strain>
    </source>
</reference>
<organism evidence="1 2">
    <name type="scientific">Choristoneura fumiferana</name>
    <name type="common">Spruce budworm moth</name>
    <name type="synonym">Archips fumiferana</name>
    <dbReference type="NCBI Taxonomy" id="7141"/>
    <lineage>
        <taxon>Eukaryota</taxon>
        <taxon>Metazoa</taxon>
        <taxon>Ecdysozoa</taxon>
        <taxon>Arthropoda</taxon>
        <taxon>Hexapoda</taxon>
        <taxon>Insecta</taxon>
        <taxon>Pterygota</taxon>
        <taxon>Neoptera</taxon>
        <taxon>Endopterygota</taxon>
        <taxon>Lepidoptera</taxon>
        <taxon>Glossata</taxon>
        <taxon>Ditrysia</taxon>
        <taxon>Tortricoidea</taxon>
        <taxon>Tortricidae</taxon>
        <taxon>Tortricinae</taxon>
        <taxon>Choristoneura</taxon>
    </lineage>
</organism>
<protein>
    <submittedName>
        <fullName evidence="1">Uncharacterized protein</fullName>
    </submittedName>
</protein>
<evidence type="ECO:0000313" key="1">
    <source>
        <dbReference type="EMBL" id="KAI8425355.1"/>
    </source>
</evidence>
<dbReference type="Proteomes" id="UP001064048">
    <property type="component" value="Chromosome 11"/>
</dbReference>
<accession>A0ACC0JMI1</accession>
<name>A0ACC0JMI1_CHOFU</name>